<proteinExistence type="predicted"/>
<dbReference type="OrthoDB" id="7480156at2759"/>
<name>A0A8S4QU69_9NEOP</name>
<organism evidence="1 2">
    <name type="scientific">Pararge aegeria aegeria</name>
    <dbReference type="NCBI Taxonomy" id="348720"/>
    <lineage>
        <taxon>Eukaryota</taxon>
        <taxon>Metazoa</taxon>
        <taxon>Ecdysozoa</taxon>
        <taxon>Arthropoda</taxon>
        <taxon>Hexapoda</taxon>
        <taxon>Insecta</taxon>
        <taxon>Pterygota</taxon>
        <taxon>Neoptera</taxon>
        <taxon>Endopterygota</taxon>
        <taxon>Lepidoptera</taxon>
        <taxon>Glossata</taxon>
        <taxon>Ditrysia</taxon>
        <taxon>Papilionoidea</taxon>
        <taxon>Nymphalidae</taxon>
        <taxon>Satyrinae</taxon>
        <taxon>Satyrini</taxon>
        <taxon>Parargina</taxon>
        <taxon>Pararge</taxon>
    </lineage>
</organism>
<comment type="caution">
    <text evidence="1">The sequence shown here is derived from an EMBL/GenBank/DDBJ whole genome shotgun (WGS) entry which is preliminary data.</text>
</comment>
<accession>A0A8S4QU69</accession>
<reference evidence="1" key="1">
    <citation type="submission" date="2022-03" db="EMBL/GenBank/DDBJ databases">
        <authorList>
            <person name="Lindestad O."/>
        </authorList>
    </citation>
    <scope>NUCLEOTIDE SEQUENCE</scope>
</reference>
<protein>
    <submittedName>
        <fullName evidence="1">Jg25689 protein</fullName>
    </submittedName>
</protein>
<evidence type="ECO:0000313" key="1">
    <source>
        <dbReference type="EMBL" id="CAH2216749.1"/>
    </source>
</evidence>
<dbReference type="EMBL" id="CAKXAJ010016655">
    <property type="protein sequence ID" value="CAH2216749.1"/>
    <property type="molecule type" value="Genomic_DNA"/>
</dbReference>
<evidence type="ECO:0000313" key="2">
    <source>
        <dbReference type="Proteomes" id="UP000838756"/>
    </source>
</evidence>
<gene>
    <name evidence="1" type="primary">jg25689</name>
    <name evidence="1" type="ORF">PAEG_LOCUS4714</name>
</gene>
<sequence>MERERQKFYKHKIKRISVSKEDNTSSVTDKSDTTKSTVTILGSASYHEQVNDLSIFNSNSIGQQPESLIDDPIDLNDESNFYAHSVDIETKTTQYIPDDLKDEDLIINEVTIEVERAVIFLYSH</sequence>
<dbReference type="Proteomes" id="UP000838756">
    <property type="component" value="Unassembled WGS sequence"/>
</dbReference>
<dbReference type="AlphaFoldDB" id="A0A8S4QU69"/>
<keyword evidence="2" id="KW-1185">Reference proteome</keyword>